<gene>
    <name evidence="4" type="ORF">RRG08_065146</name>
</gene>
<evidence type="ECO:0008006" key="6">
    <source>
        <dbReference type="Google" id="ProtNLM"/>
    </source>
</evidence>
<protein>
    <recommendedName>
        <fullName evidence="6">Thiopurine S-methyltransferase</fullName>
    </recommendedName>
</protein>
<comment type="caution">
    <text evidence="4">The sequence shown here is derived from an EMBL/GenBank/DDBJ whole genome shotgun (WGS) entry which is preliminary data.</text>
</comment>
<dbReference type="AlphaFoldDB" id="A0AAE0Z381"/>
<keyword evidence="1" id="KW-0489">Methyltransferase</keyword>
<dbReference type="Pfam" id="PF05724">
    <property type="entry name" value="TPMT"/>
    <property type="match status" value="1"/>
</dbReference>
<dbReference type="PANTHER" id="PTHR10259:SF11">
    <property type="entry name" value="THIOPURINE S-METHYLTRANSFERASE"/>
    <property type="match status" value="1"/>
</dbReference>
<keyword evidence="5" id="KW-1185">Reference proteome</keyword>
<reference evidence="4" key="1">
    <citation type="journal article" date="2023" name="G3 (Bethesda)">
        <title>A reference genome for the long-term kleptoplast-retaining sea slug Elysia crispata morphotype clarki.</title>
        <authorList>
            <person name="Eastman K.E."/>
            <person name="Pendleton A.L."/>
            <person name="Shaikh M.A."/>
            <person name="Suttiyut T."/>
            <person name="Ogas R."/>
            <person name="Tomko P."/>
            <person name="Gavelis G."/>
            <person name="Widhalm J.R."/>
            <person name="Wisecaver J.H."/>
        </authorList>
    </citation>
    <scope>NUCLEOTIDE SEQUENCE</scope>
    <source>
        <strain evidence="4">ECLA1</strain>
    </source>
</reference>
<dbReference type="Gene3D" id="3.40.50.150">
    <property type="entry name" value="Vaccinia Virus protein VP39"/>
    <property type="match status" value="1"/>
</dbReference>
<dbReference type="GO" id="GO:0032259">
    <property type="term" value="P:methylation"/>
    <property type="evidence" value="ECO:0007669"/>
    <property type="project" value="UniProtKB-KW"/>
</dbReference>
<evidence type="ECO:0000313" key="5">
    <source>
        <dbReference type="Proteomes" id="UP001283361"/>
    </source>
</evidence>
<dbReference type="EMBL" id="JAWDGP010004802">
    <property type="protein sequence ID" value="KAK3761932.1"/>
    <property type="molecule type" value="Genomic_DNA"/>
</dbReference>
<name>A0AAE0Z381_9GAST</name>
<dbReference type="InterPro" id="IPR008854">
    <property type="entry name" value="TPMT"/>
</dbReference>
<dbReference type="PANTHER" id="PTHR10259">
    <property type="entry name" value="THIOPURINE S-METHYLTRANSFERASE"/>
    <property type="match status" value="1"/>
</dbReference>
<evidence type="ECO:0000313" key="4">
    <source>
        <dbReference type="EMBL" id="KAK3761932.1"/>
    </source>
</evidence>
<keyword evidence="3" id="KW-0949">S-adenosyl-L-methionine</keyword>
<proteinExistence type="predicted"/>
<dbReference type="SUPFAM" id="SSF53335">
    <property type="entry name" value="S-adenosyl-L-methionine-dependent methyltransferases"/>
    <property type="match status" value="1"/>
</dbReference>
<dbReference type="InterPro" id="IPR029063">
    <property type="entry name" value="SAM-dependent_MTases_sf"/>
</dbReference>
<organism evidence="4 5">
    <name type="scientific">Elysia crispata</name>
    <name type="common">lettuce slug</name>
    <dbReference type="NCBI Taxonomy" id="231223"/>
    <lineage>
        <taxon>Eukaryota</taxon>
        <taxon>Metazoa</taxon>
        <taxon>Spiralia</taxon>
        <taxon>Lophotrochozoa</taxon>
        <taxon>Mollusca</taxon>
        <taxon>Gastropoda</taxon>
        <taxon>Heterobranchia</taxon>
        <taxon>Euthyneura</taxon>
        <taxon>Panpulmonata</taxon>
        <taxon>Sacoglossa</taxon>
        <taxon>Placobranchoidea</taxon>
        <taxon>Plakobranchidae</taxon>
        <taxon>Elysia</taxon>
    </lineage>
</organism>
<dbReference type="Proteomes" id="UP001283361">
    <property type="component" value="Unassembled WGS sequence"/>
</dbReference>
<accession>A0AAE0Z381</accession>
<dbReference type="PROSITE" id="PS51585">
    <property type="entry name" value="SAM_MT_TPMT"/>
    <property type="match status" value="1"/>
</dbReference>
<keyword evidence="2" id="KW-0808">Transferase</keyword>
<evidence type="ECO:0000256" key="1">
    <source>
        <dbReference type="ARBA" id="ARBA00022603"/>
    </source>
</evidence>
<evidence type="ECO:0000256" key="3">
    <source>
        <dbReference type="ARBA" id="ARBA00022691"/>
    </source>
</evidence>
<sequence>MDLPYTPDDGALYWDHAYQTGRTRWHREQVHAILVNHYDKLNPDGKVRKVLVTMCGMSEDMNWLADRGLQVVGVDLSLQALTSFMSRDGWKWTECPAPKLGPDAKLFTRDDGKIKLYCGDVLNFSSDLEGNFSAIYDCSSIHNLAKSSRERMAHILKEVLTPHGRILLDAVEYDLKMLELDDLNIDAPVPPPYSITLEDMRNLFEPECSIDLVETHIETILCKRETNFKCYLIVKE</sequence>
<dbReference type="GO" id="GO:0008119">
    <property type="term" value="F:thiopurine S-methyltransferase activity"/>
    <property type="evidence" value="ECO:0007669"/>
    <property type="project" value="TreeGrafter"/>
</dbReference>
<evidence type="ECO:0000256" key="2">
    <source>
        <dbReference type="ARBA" id="ARBA00022679"/>
    </source>
</evidence>